<dbReference type="EMBL" id="SGPL01000169">
    <property type="protein sequence ID" value="THH16199.1"/>
    <property type="molecule type" value="Genomic_DNA"/>
</dbReference>
<feature type="region of interest" description="Disordered" evidence="1">
    <location>
        <begin position="127"/>
        <end position="146"/>
    </location>
</feature>
<feature type="compositionally biased region" description="Basic residues" evidence="1">
    <location>
        <begin position="268"/>
        <end position="279"/>
    </location>
</feature>
<dbReference type="OrthoDB" id="2563277at2759"/>
<dbReference type="AlphaFoldDB" id="A0A4S4LUP4"/>
<evidence type="ECO:0000313" key="3">
    <source>
        <dbReference type="Proteomes" id="UP000310158"/>
    </source>
</evidence>
<evidence type="ECO:0000313" key="2">
    <source>
        <dbReference type="EMBL" id="THH16199.1"/>
    </source>
</evidence>
<feature type="compositionally biased region" description="Basic and acidic residues" evidence="1">
    <location>
        <begin position="359"/>
        <end position="373"/>
    </location>
</feature>
<evidence type="ECO:0000256" key="1">
    <source>
        <dbReference type="SAM" id="MobiDB-lite"/>
    </source>
</evidence>
<accession>A0A4S4LUP4</accession>
<keyword evidence="3" id="KW-1185">Reference proteome</keyword>
<dbReference type="Proteomes" id="UP000310158">
    <property type="component" value="Unassembled WGS sequence"/>
</dbReference>
<name>A0A4S4LUP4_9AGAM</name>
<organism evidence="2 3">
    <name type="scientific">Bondarzewia mesenterica</name>
    <dbReference type="NCBI Taxonomy" id="1095465"/>
    <lineage>
        <taxon>Eukaryota</taxon>
        <taxon>Fungi</taxon>
        <taxon>Dikarya</taxon>
        <taxon>Basidiomycota</taxon>
        <taxon>Agaricomycotina</taxon>
        <taxon>Agaricomycetes</taxon>
        <taxon>Russulales</taxon>
        <taxon>Bondarzewiaceae</taxon>
        <taxon>Bondarzewia</taxon>
    </lineage>
</organism>
<gene>
    <name evidence="2" type="ORF">EW146_g4403</name>
</gene>
<protein>
    <submittedName>
        <fullName evidence="2">Uncharacterized protein</fullName>
    </submittedName>
</protein>
<feature type="region of interest" description="Disordered" evidence="1">
    <location>
        <begin position="333"/>
        <end position="409"/>
    </location>
</feature>
<comment type="caution">
    <text evidence="2">The sequence shown here is derived from an EMBL/GenBank/DDBJ whole genome shotgun (WGS) entry which is preliminary data.</text>
</comment>
<feature type="region of interest" description="Disordered" evidence="1">
    <location>
        <begin position="263"/>
        <end position="306"/>
    </location>
</feature>
<reference evidence="2 3" key="1">
    <citation type="submission" date="2019-02" db="EMBL/GenBank/DDBJ databases">
        <title>Genome sequencing of the rare red list fungi Bondarzewia mesenterica.</title>
        <authorList>
            <person name="Buettner E."/>
            <person name="Kellner H."/>
        </authorList>
    </citation>
    <scope>NUCLEOTIDE SEQUENCE [LARGE SCALE GENOMIC DNA]</scope>
    <source>
        <strain evidence="2 3">DSM 108281</strain>
    </source>
</reference>
<sequence length="409" mass="45600">MRISPNKVRLVEKPSIVSASSYQFGEERMIRARRGLLKTQSLEKSVLMGEREDLLFRPEPVFTRPVPVTRPHSSTSSFGSATPPLSISDGSSQSSGSQSSIDLSQLNAILSNVAFPMTGLARNHIRTRARGQGHRRRISQTMASRSSVYETIEEESTSAQNSPTPTRFLPPSEGTVFSPVANRVRIVDADETHSGDWDDDRGVGALRKYFALRDEAHVTVEESKRIWLDTPFSLFALQSFEPPAHPTGMQAMLEHSKQTYIPLSSALRPRRRTRSRTHSRPSPYPRAAERSPIRHRSPAAVAPLQDRTVNSNISMIQVLPFDPEKEVNLKNFGLPARPRVGSNARRTALGWSKRSTGRGSKENRNKENKENKENTSYGSIATPSESLRLSRPRPKGRPNSHALPQSVRV</sequence>
<feature type="compositionally biased region" description="Polar residues" evidence="1">
    <location>
        <begin position="375"/>
        <end position="387"/>
    </location>
</feature>
<proteinExistence type="predicted"/>
<feature type="compositionally biased region" description="Low complexity" evidence="1">
    <location>
        <begin position="85"/>
        <end position="99"/>
    </location>
</feature>
<feature type="region of interest" description="Disordered" evidence="1">
    <location>
        <begin position="151"/>
        <end position="173"/>
    </location>
</feature>
<feature type="region of interest" description="Disordered" evidence="1">
    <location>
        <begin position="63"/>
        <end position="99"/>
    </location>
</feature>
<feature type="compositionally biased region" description="Basic residues" evidence="1">
    <location>
        <begin position="127"/>
        <end position="138"/>
    </location>
</feature>